<name>A0ABP1QTC1_9HEXA</name>
<dbReference type="InterPro" id="IPR036396">
    <property type="entry name" value="Cyt_P450_sf"/>
</dbReference>
<dbReference type="InterPro" id="IPR017972">
    <property type="entry name" value="Cyt_P450_CS"/>
</dbReference>
<dbReference type="InterPro" id="IPR050182">
    <property type="entry name" value="Cytochrome_P450_fam2"/>
</dbReference>
<evidence type="ECO:0000256" key="3">
    <source>
        <dbReference type="ARBA" id="ARBA00022617"/>
    </source>
</evidence>
<keyword evidence="11" id="KW-1185">Reference proteome</keyword>
<evidence type="ECO:0000313" key="10">
    <source>
        <dbReference type="EMBL" id="CAL8111339.1"/>
    </source>
</evidence>
<comment type="similarity">
    <text evidence="2 8">Belongs to the cytochrome P450 family.</text>
</comment>
<feature type="transmembrane region" description="Helical" evidence="9">
    <location>
        <begin position="6"/>
        <end position="25"/>
    </location>
</feature>
<dbReference type="Pfam" id="PF00067">
    <property type="entry name" value="p450"/>
    <property type="match status" value="1"/>
</dbReference>
<dbReference type="Proteomes" id="UP001642540">
    <property type="component" value="Unassembled WGS sequence"/>
</dbReference>
<comment type="caution">
    <text evidence="10">The sequence shown here is derived from an EMBL/GenBank/DDBJ whole genome shotgun (WGS) entry which is preliminary data.</text>
</comment>
<comment type="cofactor">
    <cofactor evidence="1">
        <name>heme</name>
        <dbReference type="ChEBI" id="CHEBI:30413"/>
    </cofactor>
</comment>
<evidence type="ECO:0000256" key="8">
    <source>
        <dbReference type="RuleBase" id="RU000461"/>
    </source>
</evidence>
<keyword evidence="9" id="KW-1133">Transmembrane helix</keyword>
<dbReference type="PANTHER" id="PTHR24300">
    <property type="entry name" value="CYTOCHROME P450 508A4-RELATED"/>
    <property type="match status" value="1"/>
</dbReference>
<reference evidence="10 11" key="1">
    <citation type="submission" date="2024-08" db="EMBL/GenBank/DDBJ databases">
        <authorList>
            <person name="Cucini C."/>
            <person name="Frati F."/>
        </authorList>
    </citation>
    <scope>NUCLEOTIDE SEQUENCE [LARGE SCALE GENOMIC DNA]</scope>
</reference>
<proteinExistence type="inferred from homology"/>
<accession>A0ABP1QTC1</accession>
<dbReference type="PROSITE" id="PS00086">
    <property type="entry name" value="CYTOCHROME_P450"/>
    <property type="match status" value="1"/>
</dbReference>
<keyword evidence="3 8" id="KW-0349">Heme</keyword>
<evidence type="ECO:0000256" key="2">
    <source>
        <dbReference type="ARBA" id="ARBA00010617"/>
    </source>
</evidence>
<keyword evidence="5 8" id="KW-0560">Oxidoreductase</keyword>
<keyword evidence="7 8" id="KW-0503">Monooxygenase</keyword>
<dbReference type="PRINTS" id="PR00463">
    <property type="entry name" value="EP450I"/>
</dbReference>
<protein>
    <recommendedName>
        <fullName evidence="12">Farnesoate epoxidase</fullName>
    </recommendedName>
</protein>
<keyword evidence="9" id="KW-0812">Transmembrane</keyword>
<gene>
    <name evidence="10" type="ORF">ODALV1_LOCUS14948</name>
</gene>
<keyword evidence="4 8" id="KW-0479">Metal-binding</keyword>
<dbReference type="EMBL" id="CAXLJM020000046">
    <property type="protein sequence ID" value="CAL8111339.1"/>
    <property type="molecule type" value="Genomic_DNA"/>
</dbReference>
<evidence type="ECO:0000256" key="5">
    <source>
        <dbReference type="ARBA" id="ARBA00023002"/>
    </source>
</evidence>
<evidence type="ECO:0000256" key="7">
    <source>
        <dbReference type="ARBA" id="ARBA00023033"/>
    </source>
</evidence>
<evidence type="ECO:0000256" key="6">
    <source>
        <dbReference type="ARBA" id="ARBA00023004"/>
    </source>
</evidence>
<dbReference type="Gene3D" id="1.10.630.10">
    <property type="entry name" value="Cytochrome P450"/>
    <property type="match status" value="1"/>
</dbReference>
<evidence type="ECO:0000256" key="1">
    <source>
        <dbReference type="ARBA" id="ARBA00001971"/>
    </source>
</evidence>
<evidence type="ECO:0000313" key="11">
    <source>
        <dbReference type="Proteomes" id="UP001642540"/>
    </source>
</evidence>
<dbReference type="PANTHER" id="PTHR24300:SF376">
    <property type="entry name" value="CYTOCHROME P450 15A1"/>
    <property type="match status" value="1"/>
</dbReference>
<sequence>MAFILPVFEVLVAATILLLYFALVYKRKDPRYPPGPPGLPIIGNIHQFGKLPALTLMNWMKEYGKIYSIKFGIDDAVVINDPKLIKELFSSAAASGRIQNDFFLAISNGPHGIINTEGNCWEEQRRFVLRRLRDFGFAKSSMEGLILDEASAILNWFDNTKGNPVSCNRLFNGAVVNALWYIISGERNKLNENNPQESEMLKISDRFIKAVEYACTSGLAFAPFLRHIAPDLSGWTSLIETISDLNQFSEKAIRDHLNKLDPNSPQDLIDHYLIEMEKTKDPKSSFYGSIGENNLKAIVVDLFEAGNETTSNTLLWLMLYLSHHPGVQQKLIEEILSVVGKERQPSLSDRASLPYTEAVLMEVLRKSALVPMGVFHRMLQDTMFHGYLLPKHTIIIPNLHASLNDPEIWEDPEHFRPERFLSEDGKKVIRNDALIPFSVGKRVCLGETLAKDTLFLFITSIFQKFELYPDPENPKPNFDPTPGIISLPNPFKVVVKRHMY</sequence>
<keyword evidence="9" id="KW-0472">Membrane</keyword>
<dbReference type="InterPro" id="IPR002401">
    <property type="entry name" value="Cyt_P450_E_grp-I"/>
</dbReference>
<dbReference type="InterPro" id="IPR001128">
    <property type="entry name" value="Cyt_P450"/>
</dbReference>
<keyword evidence="6 8" id="KW-0408">Iron</keyword>
<organism evidence="10 11">
    <name type="scientific">Orchesella dallaii</name>
    <dbReference type="NCBI Taxonomy" id="48710"/>
    <lineage>
        <taxon>Eukaryota</taxon>
        <taxon>Metazoa</taxon>
        <taxon>Ecdysozoa</taxon>
        <taxon>Arthropoda</taxon>
        <taxon>Hexapoda</taxon>
        <taxon>Collembola</taxon>
        <taxon>Entomobryomorpha</taxon>
        <taxon>Entomobryoidea</taxon>
        <taxon>Orchesellidae</taxon>
        <taxon>Orchesellinae</taxon>
        <taxon>Orchesella</taxon>
    </lineage>
</organism>
<evidence type="ECO:0000256" key="9">
    <source>
        <dbReference type="SAM" id="Phobius"/>
    </source>
</evidence>
<dbReference type="PRINTS" id="PR00385">
    <property type="entry name" value="P450"/>
</dbReference>
<dbReference type="SUPFAM" id="SSF48264">
    <property type="entry name" value="Cytochrome P450"/>
    <property type="match status" value="1"/>
</dbReference>
<evidence type="ECO:0008006" key="12">
    <source>
        <dbReference type="Google" id="ProtNLM"/>
    </source>
</evidence>
<evidence type="ECO:0000256" key="4">
    <source>
        <dbReference type="ARBA" id="ARBA00022723"/>
    </source>
</evidence>